<feature type="signal peptide" evidence="1">
    <location>
        <begin position="1"/>
        <end position="18"/>
    </location>
</feature>
<name>A0ABR3GFM7_9PEZI</name>
<reference evidence="2 3" key="1">
    <citation type="submission" date="2024-02" db="EMBL/GenBank/DDBJ databases">
        <title>Discinaceae phylogenomics.</title>
        <authorList>
            <person name="Dirks A.C."/>
            <person name="James T.Y."/>
        </authorList>
    </citation>
    <scope>NUCLEOTIDE SEQUENCE [LARGE SCALE GENOMIC DNA]</scope>
    <source>
        <strain evidence="2 3">ACD0624</strain>
    </source>
</reference>
<accession>A0ABR3GFM7</accession>
<comment type="caution">
    <text evidence="2">The sequence shown here is derived from an EMBL/GenBank/DDBJ whole genome shotgun (WGS) entry which is preliminary data.</text>
</comment>
<evidence type="ECO:0000256" key="1">
    <source>
        <dbReference type="SAM" id="SignalP"/>
    </source>
</evidence>
<keyword evidence="3" id="KW-1185">Reference proteome</keyword>
<evidence type="ECO:0000313" key="3">
    <source>
        <dbReference type="Proteomes" id="UP001447188"/>
    </source>
</evidence>
<dbReference type="EMBL" id="JBBBZM010000085">
    <property type="protein sequence ID" value="KAL0634753.1"/>
    <property type="molecule type" value="Genomic_DNA"/>
</dbReference>
<sequence>MWFLSALFALQCLLATWSLVPPTDFALMVLYMGALGRNLDIKNNRKALQRPSAVKGLVPEELIIGDWSQDCSRPEDEDDEKEINEEEDENMGVFFVELEGATLQVRRIKKKRNLEDKTQKLRRQTTCSACKQQGHIKSNRKCSQWNSGGV</sequence>
<proteinExistence type="predicted"/>
<feature type="chain" id="PRO_5046073590" evidence="1">
    <location>
        <begin position="19"/>
        <end position="150"/>
    </location>
</feature>
<dbReference type="Proteomes" id="UP001447188">
    <property type="component" value="Unassembled WGS sequence"/>
</dbReference>
<keyword evidence="1" id="KW-0732">Signal</keyword>
<protein>
    <submittedName>
        <fullName evidence="2">Uncharacterized protein</fullName>
    </submittedName>
</protein>
<organism evidence="2 3">
    <name type="scientific">Discina gigas</name>
    <dbReference type="NCBI Taxonomy" id="1032678"/>
    <lineage>
        <taxon>Eukaryota</taxon>
        <taxon>Fungi</taxon>
        <taxon>Dikarya</taxon>
        <taxon>Ascomycota</taxon>
        <taxon>Pezizomycotina</taxon>
        <taxon>Pezizomycetes</taxon>
        <taxon>Pezizales</taxon>
        <taxon>Discinaceae</taxon>
        <taxon>Discina</taxon>
    </lineage>
</organism>
<evidence type="ECO:0000313" key="2">
    <source>
        <dbReference type="EMBL" id="KAL0634753.1"/>
    </source>
</evidence>
<gene>
    <name evidence="2" type="ORF">Q9L58_006270</name>
</gene>